<proteinExistence type="predicted"/>
<reference evidence="1 2" key="1">
    <citation type="submission" date="2019-03" db="EMBL/GenBank/DDBJ databases">
        <title>Genomic Encyclopedia of Type Strains, Phase IV (KMG-IV): sequencing the most valuable type-strain genomes for metagenomic binning, comparative biology and taxonomic classification.</title>
        <authorList>
            <person name="Goeker M."/>
        </authorList>
    </citation>
    <scope>NUCLEOTIDE SEQUENCE [LARGE SCALE GENOMIC DNA]</scope>
    <source>
        <strain evidence="1 2">DSM 19377</strain>
    </source>
</reference>
<organism evidence="1 2">
    <name type="scientific">Scopulibacillus darangshiensis</name>
    <dbReference type="NCBI Taxonomy" id="442528"/>
    <lineage>
        <taxon>Bacteria</taxon>
        <taxon>Bacillati</taxon>
        <taxon>Bacillota</taxon>
        <taxon>Bacilli</taxon>
        <taxon>Bacillales</taxon>
        <taxon>Sporolactobacillaceae</taxon>
        <taxon>Scopulibacillus</taxon>
    </lineage>
</organism>
<dbReference type="EMBL" id="SLXK01000003">
    <property type="protein sequence ID" value="TCP31305.1"/>
    <property type="molecule type" value="Genomic_DNA"/>
</dbReference>
<dbReference type="OrthoDB" id="117483at2"/>
<dbReference type="RefSeq" id="WP_132743928.1">
    <property type="nucleotide sequence ID" value="NZ_SLXK01000003.1"/>
</dbReference>
<dbReference type="InterPro" id="IPR034660">
    <property type="entry name" value="DinB/YfiT-like"/>
</dbReference>
<evidence type="ECO:0000313" key="1">
    <source>
        <dbReference type="EMBL" id="TCP31305.1"/>
    </source>
</evidence>
<dbReference type="Pfam" id="PF04978">
    <property type="entry name" value="MST"/>
    <property type="match status" value="1"/>
</dbReference>
<keyword evidence="2" id="KW-1185">Reference proteome</keyword>
<dbReference type="SUPFAM" id="SSF109854">
    <property type="entry name" value="DinB/YfiT-like putative metalloenzymes"/>
    <property type="match status" value="1"/>
</dbReference>
<evidence type="ECO:0000313" key="2">
    <source>
        <dbReference type="Proteomes" id="UP000295416"/>
    </source>
</evidence>
<gene>
    <name evidence="1" type="ORF">EV207_103190</name>
</gene>
<protein>
    <submittedName>
        <fullName evidence="1">Putative damage-inducible protein DinB</fullName>
    </submittedName>
</protein>
<dbReference type="Proteomes" id="UP000295416">
    <property type="component" value="Unassembled WGS sequence"/>
</dbReference>
<dbReference type="Gene3D" id="1.20.120.450">
    <property type="entry name" value="dinb family like domain"/>
    <property type="match status" value="1"/>
</dbReference>
<dbReference type="InterPro" id="IPR007061">
    <property type="entry name" value="MST-like"/>
</dbReference>
<accession>A0A4R2PBL9</accession>
<dbReference type="AlphaFoldDB" id="A0A4R2PBL9"/>
<name>A0A4R2PBL9_9BACL</name>
<comment type="caution">
    <text evidence="1">The sequence shown here is derived from an EMBL/GenBank/DDBJ whole genome shotgun (WGS) entry which is preliminary data.</text>
</comment>
<sequence>MEDTKLLMITARDGFSPQVGRLVSMMNYARFTTLQMVEGLSVEELDFLLDDAGNTIGMLLAHMAAVERAYQILTFEKRDLNDDDEKEIGLPLFLGQKAREEIKGKELDYYLQKLEAVREKTLAGFKERDDDWLEEMTPFWEDLPANNYFKWFHVFEDEINHRGQIRWICKRLPNLEGKVSAEVSE</sequence>